<dbReference type="EMBL" id="FMIC01000002">
    <property type="protein sequence ID" value="SCL69677.1"/>
    <property type="molecule type" value="Genomic_DNA"/>
</dbReference>
<dbReference type="Gene3D" id="3.30.300.30">
    <property type="match status" value="1"/>
</dbReference>
<dbReference type="SUPFAM" id="SSF56801">
    <property type="entry name" value="Acetyl-CoA synthetase-like"/>
    <property type="match status" value="1"/>
</dbReference>
<reference evidence="2 3" key="1">
    <citation type="submission" date="2016-06" db="EMBL/GenBank/DDBJ databases">
        <authorList>
            <person name="Kjaerup R.B."/>
            <person name="Dalgaard T.S."/>
            <person name="Juul-Madsen H.R."/>
        </authorList>
    </citation>
    <scope>NUCLEOTIDE SEQUENCE [LARGE SCALE GENOMIC DNA]</scope>
    <source>
        <strain evidence="2 3">DSM 43363</strain>
    </source>
</reference>
<dbReference type="STRING" id="47871.GA0070608_4088"/>
<evidence type="ECO:0000256" key="1">
    <source>
        <dbReference type="SAM" id="MobiDB-lite"/>
    </source>
</evidence>
<feature type="region of interest" description="Disordered" evidence="1">
    <location>
        <begin position="97"/>
        <end position="116"/>
    </location>
</feature>
<evidence type="ECO:0000313" key="2">
    <source>
        <dbReference type="EMBL" id="SCL69677.1"/>
    </source>
</evidence>
<proteinExistence type="predicted"/>
<name>A0A1C6VU17_9ACTN</name>
<dbReference type="Proteomes" id="UP000199343">
    <property type="component" value="Unassembled WGS sequence"/>
</dbReference>
<dbReference type="InterPro" id="IPR045851">
    <property type="entry name" value="AMP-bd_C_sf"/>
</dbReference>
<evidence type="ECO:0000313" key="3">
    <source>
        <dbReference type="Proteomes" id="UP000199343"/>
    </source>
</evidence>
<gene>
    <name evidence="2" type="ORF">GA0070608_4088</name>
</gene>
<sequence length="116" mass="12132">MAVRSSSTEVIAFVEGDPGALTSDTVIRHFAQRLPDTMVPSRVMVMPAFPLTPNGKPDMARLSDIAKTATAAPASPVKGAAALVATITQVWSTVLARDPQGRRSTSSTAAVRRPAC</sequence>
<protein>
    <submittedName>
        <fullName evidence="2">AMP-binding enzyme C-terminal domain-containing protein</fullName>
    </submittedName>
</protein>
<dbReference type="AlphaFoldDB" id="A0A1C6VU17"/>
<feature type="compositionally biased region" description="Low complexity" evidence="1">
    <location>
        <begin position="102"/>
        <end position="116"/>
    </location>
</feature>
<organism evidence="2 3">
    <name type="scientific">Micromonospora peucetia</name>
    <dbReference type="NCBI Taxonomy" id="47871"/>
    <lineage>
        <taxon>Bacteria</taxon>
        <taxon>Bacillati</taxon>
        <taxon>Actinomycetota</taxon>
        <taxon>Actinomycetes</taxon>
        <taxon>Micromonosporales</taxon>
        <taxon>Micromonosporaceae</taxon>
        <taxon>Micromonospora</taxon>
    </lineage>
</organism>
<dbReference type="RefSeq" id="WP_141719503.1">
    <property type="nucleotide sequence ID" value="NZ_FMIC01000002.1"/>
</dbReference>
<accession>A0A1C6VU17</accession>